<dbReference type="SUPFAM" id="SSF55729">
    <property type="entry name" value="Acyl-CoA N-acyltransferases (Nat)"/>
    <property type="match status" value="1"/>
</dbReference>
<name>A0A1B9AE93_9BACI</name>
<evidence type="ECO:0000313" key="2">
    <source>
        <dbReference type="EMBL" id="OCA82155.1"/>
    </source>
</evidence>
<dbReference type="Gene3D" id="3.40.630.30">
    <property type="match status" value="1"/>
</dbReference>
<dbReference type="InterPro" id="IPR000182">
    <property type="entry name" value="GNAT_dom"/>
</dbReference>
<dbReference type="PROSITE" id="PS51186">
    <property type="entry name" value="GNAT"/>
    <property type="match status" value="1"/>
</dbReference>
<dbReference type="CDD" id="cd04301">
    <property type="entry name" value="NAT_SF"/>
    <property type="match status" value="1"/>
</dbReference>
<keyword evidence="2" id="KW-0808">Transferase</keyword>
<comment type="caution">
    <text evidence="2">The sequence shown here is derived from an EMBL/GenBank/DDBJ whole genome shotgun (WGS) entry which is preliminary data.</text>
</comment>
<dbReference type="PANTHER" id="PTHR43415">
    <property type="entry name" value="SPERMIDINE N(1)-ACETYLTRANSFERASE"/>
    <property type="match status" value="1"/>
</dbReference>
<dbReference type="Proteomes" id="UP000092578">
    <property type="component" value="Unassembled WGS sequence"/>
</dbReference>
<dbReference type="Pfam" id="PF13420">
    <property type="entry name" value="Acetyltransf_4"/>
    <property type="match status" value="1"/>
</dbReference>
<proteinExistence type="predicted"/>
<evidence type="ECO:0000259" key="1">
    <source>
        <dbReference type="PROSITE" id="PS51186"/>
    </source>
</evidence>
<gene>
    <name evidence="2" type="ORF">A8F95_15810</name>
</gene>
<dbReference type="EMBL" id="MAYT01000030">
    <property type="protein sequence ID" value="OCA82155.1"/>
    <property type="molecule type" value="Genomic_DNA"/>
</dbReference>
<dbReference type="GO" id="GO:0016747">
    <property type="term" value="F:acyltransferase activity, transferring groups other than amino-acyl groups"/>
    <property type="evidence" value="ECO:0007669"/>
    <property type="project" value="InterPro"/>
</dbReference>
<sequence length="167" mass="19056">MNIRILKESDAKLYQEIRLSALKVNPEAFGSTYEREVDFSLETVKERIKPTKNQFILGSFNDSGSLAGIVTFKREDNLKANHKGNVFGLYVIPERRGQGLGRSLMVELIRQAQNYNGLEQIRLTVVSNNDSAKKLYKSLGFKVYGIERNALKFNGKYFDEVLMVLEI</sequence>
<reference evidence="3" key="1">
    <citation type="submission" date="2016-05" db="EMBL/GenBank/DDBJ databases">
        <authorList>
            <person name="Liu B."/>
            <person name="Wang J."/>
            <person name="Zhu Y."/>
            <person name="Liu G."/>
            <person name="Chen Q."/>
            <person name="Chen Z."/>
            <person name="Lan J."/>
            <person name="Che J."/>
            <person name="Ge C."/>
            <person name="Shi H."/>
            <person name="Pan Z."/>
            <person name="Liu X."/>
        </authorList>
    </citation>
    <scope>NUCLEOTIDE SEQUENCE [LARGE SCALE GENOMIC DNA]</scope>
    <source>
        <strain evidence="3">FJAT-27215</strain>
    </source>
</reference>
<protein>
    <submittedName>
        <fullName evidence="2">Acetyltransferase</fullName>
    </submittedName>
</protein>
<dbReference type="AlphaFoldDB" id="A0A1B9AE93"/>
<dbReference type="InterPro" id="IPR016181">
    <property type="entry name" value="Acyl_CoA_acyltransferase"/>
</dbReference>
<accession>A0A1B9AE93</accession>
<dbReference type="PANTHER" id="PTHR43415:SF3">
    <property type="entry name" value="GNAT-FAMILY ACETYLTRANSFERASE"/>
    <property type="match status" value="1"/>
</dbReference>
<dbReference type="RefSeq" id="WP_065412048.1">
    <property type="nucleotide sequence ID" value="NZ_MAYT01000030.1"/>
</dbReference>
<keyword evidence="3" id="KW-1185">Reference proteome</keyword>
<organism evidence="2 3">
    <name type="scientific">Pseudobacillus wudalianchiensis</name>
    <dbReference type="NCBI Taxonomy" id="1743143"/>
    <lineage>
        <taxon>Bacteria</taxon>
        <taxon>Bacillati</taxon>
        <taxon>Bacillota</taxon>
        <taxon>Bacilli</taxon>
        <taxon>Bacillales</taxon>
        <taxon>Bacillaceae</taxon>
        <taxon>Pseudobacillus</taxon>
    </lineage>
</organism>
<evidence type="ECO:0000313" key="3">
    <source>
        <dbReference type="Proteomes" id="UP000092578"/>
    </source>
</evidence>
<feature type="domain" description="N-acetyltransferase" evidence="1">
    <location>
        <begin position="1"/>
        <end position="167"/>
    </location>
</feature>